<name>A0ABX3CHX7_9NEIS</name>
<dbReference type="Proteomes" id="UP000180280">
    <property type="component" value="Unassembled WGS sequence"/>
</dbReference>
<dbReference type="Pfam" id="PF07110">
    <property type="entry name" value="EthD"/>
    <property type="match status" value="1"/>
</dbReference>
<gene>
    <name evidence="2" type="ORF">BI344_04125</name>
</gene>
<dbReference type="InterPro" id="IPR009799">
    <property type="entry name" value="EthD_dom"/>
</dbReference>
<proteinExistence type="predicted"/>
<dbReference type="Gene3D" id="3.30.70.100">
    <property type="match status" value="1"/>
</dbReference>
<evidence type="ECO:0000259" key="1">
    <source>
        <dbReference type="Pfam" id="PF07110"/>
    </source>
</evidence>
<organism evidence="2 3">
    <name type="scientific">Chromobacterium sphagni</name>
    <dbReference type="NCBI Taxonomy" id="1903179"/>
    <lineage>
        <taxon>Bacteria</taxon>
        <taxon>Pseudomonadati</taxon>
        <taxon>Pseudomonadota</taxon>
        <taxon>Betaproteobacteria</taxon>
        <taxon>Neisseriales</taxon>
        <taxon>Chromobacteriaceae</taxon>
        <taxon>Chromobacterium</taxon>
    </lineage>
</organism>
<sequence>MIAVTVVYPNRAAARFDFDYYMQQHMPMVQQLLGSALKGVQVERGLSGLEPGSPPDSLAQAQLVFESPEAFQRAFAPVAARIMDDIANYTDIQPTIQLSEILLHEERKPSVSGWYASAG</sequence>
<dbReference type="SUPFAM" id="SSF54909">
    <property type="entry name" value="Dimeric alpha+beta barrel"/>
    <property type="match status" value="1"/>
</dbReference>
<dbReference type="PANTHER" id="PTHR40260:SF2">
    <property type="entry name" value="BLR8190 PROTEIN"/>
    <property type="match status" value="1"/>
</dbReference>
<feature type="domain" description="EthD" evidence="1">
    <location>
        <begin position="18"/>
        <end position="91"/>
    </location>
</feature>
<dbReference type="RefSeq" id="WP_071111656.1">
    <property type="nucleotide sequence ID" value="NZ_MKCT01000001.1"/>
</dbReference>
<dbReference type="EMBL" id="MKCT01000001">
    <property type="protein sequence ID" value="OHX21703.1"/>
    <property type="molecule type" value="Genomic_DNA"/>
</dbReference>
<evidence type="ECO:0000313" key="2">
    <source>
        <dbReference type="EMBL" id="OHX21703.1"/>
    </source>
</evidence>
<evidence type="ECO:0000313" key="3">
    <source>
        <dbReference type="Proteomes" id="UP000180280"/>
    </source>
</evidence>
<dbReference type="InterPro" id="IPR011008">
    <property type="entry name" value="Dimeric_a/b-barrel"/>
</dbReference>
<comment type="caution">
    <text evidence="2">The sequence shown here is derived from an EMBL/GenBank/DDBJ whole genome shotgun (WGS) entry which is preliminary data.</text>
</comment>
<dbReference type="PANTHER" id="PTHR40260">
    <property type="entry name" value="BLR8190 PROTEIN"/>
    <property type="match status" value="1"/>
</dbReference>
<keyword evidence="3" id="KW-1185">Reference proteome</keyword>
<reference evidence="2 3" key="1">
    <citation type="submission" date="2016-09" db="EMBL/GenBank/DDBJ databases">
        <title>Chromobacterium muskegensis sp. nov., an insecticidal bacterium isolated from Sphagnum bogs.</title>
        <authorList>
            <person name="Sparks M.E."/>
            <person name="Blackburn M.B."/>
            <person name="Gundersen-Rindal D.E."/>
            <person name="Mitchell A."/>
            <person name="Farrar R."/>
            <person name="Kuhar D."/>
        </authorList>
    </citation>
    <scope>NUCLEOTIDE SEQUENCE [LARGE SCALE GENOMIC DNA]</scope>
    <source>
        <strain evidence="2 3">14B-1</strain>
    </source>
</reference>
<accession>A0ABX3CHX7</accession>
<dbReference type="NCBIfam" id="TIGR02118">
    <property type="entry name" value="EthD family reductase"/>
    <property type="match status" value="1"/>
</dbReference>
<protein>
    <submittedName>
        <fullName evidence="2">Ethyl tert-butyl ether degradation protein EthD</fullName>
    </submittedName>
</protein>